<sequence length="362" mass="39266">MGKPSLILAALAADALPGIRFVQVQNLTIDGDGLTTELLTTEDGRRILLKSPKTAVAATDLGTEVRALRVLKNVALPFSVSALLGQTSPKAIRQALAFEYVPGAPIDLSRVRLEDPIINSIGQALARIHSIPTSLVADAGLPEYQPAQRVRERVAEFDRAMDTGKIHRDLLERWQTALLDVNLFRYQPVVVHGGLRSDVLLAEGTDIVGVTEWRSLCVDDPASDLAFIYGEAQPEIAAAITLAYEGSIRADKNLKQRANLYFELSLATYLLQVMALGDEEGIEEATLMLTQLHQDLVDGLLPSLTPTEFATSAPEVITPISQAASFTAPVTIITESIEVVDLAEVQPLATQEQPEKPEDELF</sequence>
<feature type="domain" description="Aminoglycoside phosphotransferase" evidence="1">
    <location>
        <begin position="38"/>
        <end position="245"/>
    </location>
</feature>
<dbReference type="AlphaFoldDB" id="A0A6J6NQA5"/>
<evidence type="ECO:0000259" key="1">
    <source>
        <dbReference type="Pfam" id="PF01636"/>
    </source>
</evidence>
<dbReference type="InterPro" id="IPR002575">
    <property type="entry name" value="Aminoglycoside_PTrfase"/>
</dbReference>
<dbReference type="InterPro" id="IPR011009">
    <property type="entry name" value="Kinase-like_dom_sf"/>
</dbReference>
<organism evidence="2">
    <name type="scientific">freshwater metagenome</name>
    <dbReference type="NCBI Taxonomy" id="449393"/>
    <lineage>
        <taxon>unclassified sequences</taxon>
        <taxon>metagenomes</taxon>
        <taxon>ecological metagenomes</taxon>
    </lineage>
</organism>
<reference evidence="2" key="1">
    <citation type="submission" date="2020-05" db="EMBL/GenBank/DDBJ databases">
        <authorList>
            <person name="Chiriac C."/>
            <person name="Salcher M."/>
            <person name="Ghai R."/>
            <person name="Kavagutti S V."/>
        </authorList>
    </citation>
    <scope>NUCLEOTIDE SEQUENCE</scope>
</reference>
<evidence type="ECO:0000313" key="2">
    <source>
        <dbReference type="EMBL" id="CAB4688890.1"/>
    </source>
</evidence>
<name>A0A6J6NQA5_9ZZZZ</name>
<accession>A0A6J6NQA5</accession>
<protein>
    <submittedName>
        <fullName evidence="2">Unannotated protein</fullName>
    </submittedName>
</protein>
<dbReference type="Gene3D" id="3.90.1200.10">
    <property type="match status" value="1"/>
</dbReference>
<gene>
    <name evidence="2" type="ORF">UFOPK2373_00670</name>
</gene>
<dbReference type="SUPFAM" id="SSF56112">
    <property type="entry name" value="Protein kinase-like (PK-like)"/>
    <property type="match status" value="1"/>
</dbReference>
<dbReference type="Pfam" id="PF01636">
    <property type="entry name" value="APH"/>
    <property type="match status" value="1"/>
</dbReference>
<dbReference type="EMBL" id="CAEZXL010000103">
    <property type="protein sequence ID" value="CAB4688890.1"/>
    <property type="molecule type" value="Genomic_DNA"/>
</dbReference>
<proteinExistence type="predicted"/>